<dbReference type="EMBL" id="JXOK01000003">
    <property type="protein sequence ID" value="KIN12625.1"/>
    <property type="molecule type" value="Genomic_DNA"/>
</dbReference>
<dbReference type="GO" id="GO:0008033">
    <property type="term" value="P:tRNA processing"/>
    <property type="evidence" value="ECO:0007669"/>
    <property type="project" value="UniProtKB-UniRule"/>
</dbReference>
<feature type="domain" description="tRNA-modifying protein YgfZ-like beta-barrel" evidence="5">
    <location>
        <begin position="246"/>
        <end position="312"/>
    </location>
</feature>
<dbReference type="GO" id="GO:0009451">
    <property type="term" value="P:RNA modification"/>
    <property type="evidence" value="ECO:0007669"/>
    <property type="project" value="InterPro"/>
</dbReference>
<dbReference type="HAMAP" id="MF_01175">
    <property type="entry name" value="tRNA_modifying_YgfZ"/>
    <property type="match status" value="1"/>
</dbReference>
<keyword evidence="7" id="KW-1185">Reference proteome</keyword>
<dbReference type="Gene3D" id="3.30.70.1630">
    <property type="match status" value="1"/>
</dbReference>
<dbReference type="OrthoDB" id="9796287at2"/>
<keyword evidence="3 4" id="KW-0290">Folate-binding</keyword>
<dbReference type="Pfam" id="PF21130">
    <property type="entry name" value="YgfZ_barrel"/>
    <property type="match status" value="1"/>
</dbReference>
<dbReference type="PANTHER" id="PTHR22602:SF0">
    <property type="entry name" value="TRANSFERASE CAF17, MITOCHONDRIAL-RELATED"/>
    <property type="match status" value="1"/>
</dbReference>
<dbReference type="Gene3D" id="3.30.70.1400">
    <property type="entry name" value="Aminomethyltransferase beta-barrel domains"/>
    <property type="match status" value="1"/>
</dbReference>
<dbReference type="Gene3D" id="2.40.30.160">
    <property type="match status" value="1"/>
</dbReference>
<dbReference type="GO" id="GO:0005737">
    <property type="term" value="C:cytoplasm"/>
    <property type="evidence" value="ECO:0007669"/>
    <property type="project" value="UniProtKB-SubCell"/>
</dbReference>
<comment type="subcellular location">
    <subcellularLocation>
        <location evidence="4">Cytoplasm</location>
    </subcellularLocation>
</comment>
<dbReference type="NCBIfam" id="NF007110">
    <property type="entry name" value="PRK09559.1"/>
    <property type="match status" value="1"/>
</dbReference>
<dbReference type="PANTHER" id="PTHR22602">
    <property type="entry name" value="TRANSFERASE CAF17, MITOCHONDRIAL-RELATED"/>
    <property type="match status" value="1"/>
</dbReference>
<accession>A0A0C3ICD9</accession>
<evidence type="ECO:0000313" key="7">
    <source>
        <dbReference type="Proteomes" id="UP000031977"/>
    </source>
</evidence>
<comment type="similarity">
    <text evidence="4">Belongs to the tRNA-modifying YgfZ family.</text>
</comment>
<keyword evidence="1 4" id="KW-0963">Cytoplasm</keyword>
<dbReference type="GO" id="GO:0005542">
    <property type="term" value="F:folic acid binding"/>
    <property type="evidence" value="ECO:0007669"/>
    <property type="project" value="UniProtKB-UniRule"/>
</dbReference>
<keyword evidence="2 4" id="KW-0819">tRNA processing</keyword>
<dbReference type="InterPro" id="IPR048451">
    <property type="entry name" value="YgfZ_barrel"/>
</dbReference>
<evidence type="ECO:0000256" key="2">
    <source>
        <dbReference type="ARBA" id="ARBA00022694"/>
    </source>
</evidence>
<dbReference type="InterPro" id="IPR045179">
    <property type="entry name" value="YgfZ/GcvT"/>
</dbReference>
<comment type="function">
    <text evidence="4">Folate-binding protein involved in regulating the level of ATP-DnaA and in the modification of some tRNAs. It is probably a key factor in regulatory networks that act via tRNA modification, such as initiation of chromosomal replication.</text>
</comment>
<evidence type="ECO:0000256" key="4">
    <source>
        <dbReference type="HAMAP-Rule" id="MF_01175"/>
    </source>
</evidence>
<proteinExistence type="inferred from homology"/>
<evidence type="ECO:0000256" key="3">
    <source>
        <dbReference type="ARBA" id="ARBA00022954"/>
    </source>
</evidence>
<protein>
    <recommendedName>
        <fullName evidence="4">tRNA-modifying protein YgfZ</fullName>
    </recommendedName>
</protein>
<dbReference type="AlphaFoldDB" id="A0A0C3ICD9"/>
<comment type="caution">
    <text evidence="4">Lacks conserved residue(s) required for the propagation of feature annotation.</text>
</comment>
<dbReference type="STRING" id="50718.SU60_00485"/>
<dbReference type="RefSeq" id="WP_041153836.1">
    <property type="nucleotide sequence ID" value="NZ_CBCRVP010000019.1"/>
</dbReference>
<dbReference type="FunFam" id="3.30.70.1400:FF:000002">
    <property type="entry name" value="tRNA-modifying protein YgfZ"/>
    <property type="match status" value="1"/>
</dbReference>
<dbReference type="SUPFAM" id="SSF103025">
    <property type="entry name" value="Folate-binding domain"/>
    <property type="match status" value="1"/>
</dbReference>
<dbReference type="InterPro" id="IPR017703">
    <property type="entry name" value="YgfZ/GCV_T_CS"/>
</dbReference>
<name>A0A0C3ICD9_9VIBR</name>
<feature type="binding site" evidence="4">
    <location>
        <position position="191"/>
    </location>
    <ligand>
        <name>folate</name>
        <dbReference type="ChEBI" id="CHEBI:62501"/>
    </ligand>
</feature>
<gene>
    <name evidence="6" type="ORF">SU60_00485</name>
</gene>
<evidence type="ECO:0000256" key="1">
    <source>
        <dbReference type="ARBA" id="ARBA00022490"/>
    </source>
</evidence>
<dbReference type="GO" id="GO:0016226">
    <property type="term" value="P:iron-sulfur cluster assembly"/>
    <property type="evidence" value="ECO:0007669"/>
    <property type="project" value="TreeGrafter"/>
</dbReference>
<dbReference type="SUPFAM" id="SSF101790">
    <property type="entry name" value="Aminomethyltransferase beta-barrel domain"/>
    <property type="match status" value="1"/>
</dbReference>
<dbReference type="InterPro" id="IPR029043">
    <property type="entry name" value="GcvT/YgfZ_C"/>
</dbReference>
<comment type="caution">
    <text evidence="6">The sequence shown here is derived from an EMBL/GenBank/DDBJ whole genome shotgun (WGS) entry which is preliminary data.</text>
</comment>
<reference evidence="6 7" key="1">
    <citation type="submission" date="2015-01" db="EMBL/GenBank/DDBJ databases">
        <title>Draft genome of Vibrio mytili type strain CAIM 528.</title>
        <authorList>
            <person name="Gonzalez-Castillo A."/>
            <person name="Gomez-Gil B."/>
            <person name="Enciso-Ibarra J."/>
        </authorList>
    </citation>
    <scope>NUCLEOTIDE SEQUENCE [LARGE SCALE GENOMIC DNA]</scope>
    <source>
        <strain evidence="6 7">CAIM 528</strain>
    </source>
</reference>
<evidence type="ECO:0000259" key="5">
    <source>
        <dbReference type="Pfam" id="PF21130"/>
    </source>
</evidence>
<sequence>MEWQTRFSAYPLSTQDALPKLSISLLDNLGLITMVGDDKKSYLQGQVTCDVVSLEKTQSTLGAHCDAKGKVWSVFRLFHHQDGYAMVQPKSAIDVELNEIKKYAIFSKVTIESSSQIILGVAGIDADDFISALSQEHGNQESSDVRVVRGGTAVNVATNRWLLILDEESAQSLVESSSEGSDAVLTTHQLWDRFDIEAGLPFVSAAAQNEHIPQALNLQALGGISFTKGCYTGQETVARAKYRGINKRAMCIVQGPTSSELPEGIIELERSVGENWRSVGALLTHYQFSNNHAIGLIVLPNNLDADTRLRLTSQPECEWTISELPYSLDDE</sequence>
<dbReference type="NCBIfam" id="TIGR03317">
    <property type="entry name" value="ygfZ_signature"/>
    <property type="match status" value="1"/>
</dbReference>
<organism evidence="6 7">
    <name type="scientific">Vibrio mytili</name>
    <dbReference type="NCBI Taxonomy" id="50718"/>
    <lineage>
        <taxon>Bacteria</taxon>
        <taxon>Pseudomonadati</taxon>
        <taxon>Pseudomonadota</taxon>
        <taxon>Gammaproteobacteria</taxon>
        <taxon>Vibrionales</taxon>
        <taxon>Vibrionaceae</taxon>
        <taxon>Vibrio</taxon>
    </lineage>
</organism>
<evidence type="ECO:0000313" key="6">
    <source>
        <dbReference type="EMBL" id="KIN12625.1"/>
    </source>
</evidence>
<dbReference type="InterPro" id="IPR023758">
    <property type="entry name" value="tRNA-modifying_YgfZ"/>
</dbReference>
<dbReference type="Proteomes" id="UP000031977">
    <property type="component" value="Unassembled WGS sequence"/>
</dbReference>